<dbReference type="SUPFAM" id="SSF47005">
    <property type="entry name" value="Peripheral subunit-binding domain of 2-oxo acid dehydrogenase complex"/>
    <property type="match status" value="1"/>
</dbReference>
<dbReference type="EMBL" id="BRXU01000006">
    <property type="protein sequence ID" value="GLC52841.1"/>
    <property type="molecule type" value="Genomic_DNA"/>
</dbReference>
<dbReference type="Pfam" id="PF00364">
    <property type="entry name" value="Biotin_lipoyl"/>
    <property type="match status" value="1"/>
</dbReference>
<dbReference type="CDD" id="cd06849">
    <property type="entry name" value="lipoyl_domain"/>
    <property type="match status" value="1"/>
</dbReference>
<dbReference type="PROSITE" id="PS00189">
    <property type="entry name" value="LIPOYL"/>
    <property type="match status" value="1"/>
</dbReference>
<evidence type="ECO:0000256" key="4">
    <source>
        <dbReference type="ARBA" id="ARBA00022679"/>
    </source>
</evidence>
<dbReference type="SUPFAM" id="SSF52777">
    <property type="entry name" value="CoA-dependent acyltransferases"/>
    <property type="match status" value="2"/>
</dbReference>
<dbReference type="Pfam" id="PF02817">
    <property type="entry name" value="E3_binding"/>
    <property type="match status" value="1"/>
</dbReference>
<comment type="cofactor">
    <cofactor evidence="1 9">
        <name>(R)-lipoate</name>
        <dbReference type="ChEBI" id="CHEBI:83088"/>
    </cofactor>
</comment>
<dbReference type="GO" id="GO:0031405">
    <property type="term" value="F:lipoic acid binding"/>
    <property type="evidence" value="ECO:0007669"/>
    <property type="project" value="TreeGrafter"/>
</dbReference>
<dbReference type="PANTHER" id="PTHR43178">
    <property type="entry name" value="DIHYDROLIPOAMIDE ACETYLTRANSFERASE COMPONENT OF PYRUVATE DEHYDROGENASE COMPLEX"/>
    <property type="match status" value="1"/>
</dbReference>
<evidence type="ECO:0000256" key="9">
    <source>
        <dbReference type="RuleBase" id="RU003423"/>
    </source>
</evidence>
<feature type="region of interest" description="Disordered" evidence="10">
    <location>
        <begin position="213"/>
        <end position="242"/>
    </location>
</feature>
<comment type="similarity">
    <text evidence="3 9">Belongs to the 2-oxoacid dehydrogenase family.</text>
</comment>
<comment type="subcellular location">
    <subcellularLocation>
        <location evidence="2">Mitochondrion matrix</location>
    </subcellularLocation>
</comment>
<dbReference type="GO" id="GO:0005759">
    <property type="term" value="C:mitochondrial matrix"/>
    <property type="evidence" value="ECO:0007669"/>
    <property type="project" value="UniProtKB-SubCell"/>
</dbReference>
<evidence type="ECO:0000256" key="7">
    <source>
        <dbReference type="ARBA" id="ARBA00023128"/>
    </source>
</evidence>
<keyword evidence="8 9" id="KW-0012">Acyltransferase</keyword>
<dbReference type="EC" id="2.3.1.-" evidence="9"/>
<keyword evidence="14" id="KW-1185">Reference proteome</keyword>
<gene>
    <name evidence="13" type="primary">PLEST011435</name>
    <name evidence="13" type="ORF">PLESTB_000674400</name>
</gene>
<dbReference type="InterPro" id="IPR050743">
    <property type="entry name" value="2-oxoacid_DH_E2_comp"/>
</dbReference>
<dbReference type="GO" id="GO:0016407">
    <property type="term" value="F:acetyltransferase activity"/>
    <property type="evidence" value="ECO:0007669"/>
    <property type="project" value="TreeGrafter"/>
</dbReference>
<keyword evidence="5 9" id="KW-0450">Lipoyl</keyword>
<evidence type="ECO:0000256" key="3">
    <source>
        <dbReference type="ARBA" id="ARBA00007317"/>
    </source>
</evidence>
<dbReference type="InterPro" id="IPR011053">
    <property type="entry name" value="Single_hybrid_motif"/>
</dbReference>
<evidence type="ECO:0000256" key="10">
    <source>
        <dbReference type="SAM" id="MobiDB-lite"/>
    </source>
</evidence>
<dbReference type="PROSITE" id="PS51826">
    <property type="entry name" value="PSBD"/>
    <property type="match status" value="1"/>
</dbReference>
<evidence type="ECO:0000313" key="13">
    <source>
        <dbReference type="EMBL" id="GLC52841.1"/>
    </source>
</evidence>
<keyword evidence="13" id="KW-0670">Pyruvate</keyword>
<dbReference type="AlphaFoldDB" id="A0A9W6BIH9"/>
<dbReference type="InterPro" id="IPR036625">
    <property type="entry name" value="E3-bd_dom_sf"/>
</dbReference>
<proteinExistence type="inferred from homology"/>
<feature type="compositionally biased region" description="Pro residues" evidence="10">
    <location>
        <begin position="217"/>
        <end position="233"/>
    </location>
</feature>
<keyword evidence="6" id="KW-0809">Transit peptide</keyword>
<evidence type="ECO:0000256" key="6">
    <source>
        <dbReference type="ARBA" id="ARBA00022946"/>
    </source>
</evidence>
<dbReference type="PROSITE" id="PS50968">
    <property type="entry name" value="BIOTINYL_LIPOYL"/>
    <property type="match status" value="1"/>
</dbReference>
<feature type="domain" description="Lipoyl-binding" evidence="11">
    <location>
        <begin position="50"/>
        <end position="127"/>
    </location>
</feature>
<dbReference type="InterPro" id="IPR003016">
    <property type="entry name" value="2-oxoA_DH_lipoyl-BS"/>
</dbReference>
<evidence type="ECO:0000313" key="14">
    <source>
        <dbReference type="Proteomes" id="UP001165080"/>
    </source>
</evidence>
<dbReference type="InterPro" id="IPR001078">
    <property type="entry name" value="2-oxoacid_DH_actylTfrase"/>
</dbReference>
<name>A0A9W6BIH9_9CHLO</name>
<accession>A0A9W6BIH9</accession>
<dbReference type="Gene3D" id="4.10.320.10">
    <property type="entry name" value="E3-binding domain"/>
    <property type="match status" value="1"/>
</dbReference>
<dbReference type="FunFam" id="2.40.50.100:FF:000013">
    <property type="entry name" value="Dihydrolipoamide acetyltransferase component of pyruvate dehydrogenase complex"/>
    <property type="match status" value="1"/>
</dbReference>
<dbReference type="Gene3D" id="2.40.50.100">
    <property type="match status" value="1"/>
</dbReference>
<dbReference type="Proteomes" id="UP001165080">
    <property type="component" value="Unassembled WGS sequence"/>
</dbReference>
<keyword evidence="4 9" id="KW-0808">Transferase</keyword>
<feature type="domain" description="Peripheral subunit-binding (PSBD)" evidence="12">
    <location>
        <begin position="240"/>
        <end position="277"/>
    </location>
</feature>
<sequence>MNLLKCRSGLRALSQLCHSSALSASAKSKLLLAGVPEVQLQESFALRGFAQLVSFPLAQTGEGISECELVAWAVKPGDVVGPFDKLCDVQSDKAAIEITSRYGGVVTALHHHVGAMVKVGAPLVDIEVADDVQVAPEHLKAAAEAVATPPVAAVAPAAALAAAAALDLSPKACGGAFGANSSSGTPPSTATVTATKIAVQVTSAPAAAAAMAAALAPTPPVRPDTPPPPPPPTEEGGRPQASPAVRAFAKQNGVVLAAVLGTGPGGRITRGDVVQYLEQRQRREAAEAAAEGEEDEDEEGEGQVVLQARHFLGPAGGGGGGGGALQQQQQQRPGRGRSAEDVLSAYKRLSAAEAVRGGGGGGGEGESRVVPLRGYRRAMVGAMTAAAALPTFHLHDEVAMDRLLAAREVMRGALEPGRQRTAMGGPAAAGAAAASAALGGGGLRLTVLPLIIKALSAALSLHPHLNASLAASGTDLLLHPHHNIGVAMATPTGLVVPNIKQVERKSVAAVAAELALLQQLAAAGRLPAEALRGGSITISNIGTIGGTYATPLVSPPEVAIVALGRMQLMPRYPHMNHSPTAAAAAAAAGPAHRGLPSANSSFGGFGGTGSGRGGWNESSAAAASAAPVPVSVMPVSWGADHRVVDGAALAAFNNCWREFLEQPERLLLHLA</sequence>
<evidence type="ECO:0000256" key="1">
    <source>
        <dbReference type="ARBA" id="ARBA00001938"/>
    </source>
</evidence>
<organism evidence="13 14">
    <name type="scientific">Pleodorina starrii</name>
    <dbReference type="NCBI Taxonomy" id="330485"/>
    <lineage>
        <taxon>Eukaryota</taxon>
        <taxon>Viridiplantae</taxon>
        <taxon>Chlorophyta</taxon>
        <taxon>core chlorophytes</taxon>
        <taxon>Chlorophyceae</taxon>
        <taxon>CS clade</taxon>
        <taxon>Chlamydomonadales</taxon>
        <taxon>Volvocaceae</taxon>
        <taxon>Pleodorina</taxon>
    </lineage>
</organism>
<dbReference type="InterPro" id="IPR023213">
    <property type="entry name" value="CAT-like_dom_sf"/>
</dbReference>
<evidence type="ECO:0000259" key="11">
    <source>
        <dbReference type="PROSITE" id="PS50968"/>
    </source>
</evidence>
<dbReference type="InterPro" id="IPR000089">
    <property type="entry name" value="Biotin_lipoyl"/>
</dbReference>
<dbReference type="Gene3D" id="3.30.559.10">
    <property type="entry name" value="Chloramphenicol acetyltransferase-like domain"/>
    <property type="match status" value="1"/>
</dbReference>
<evidence type="ECO:0000256" key="8">
    <source>
        <dbReference type="ARBA" id="ARBA00023315"/>
    </source>
</evidence>
<dbReference type="PANTHER" id="PTHR43178:SF14">
    <property type="entry name" value="LIPOAMIDE ACYLTRANSFERASE COMPONENT OF BRANCHED-CHAIN ALPHA-KETO ACID DEHYDROGENASE COMPLEX, MITOCHONDRIAL"/>
    <property type="match status" value="1"/>
</dbReference>
<keyword evidence="7" id="KW-0496">Mitochondrion</keyword>
<feature type="compositionally biased region" description="Gly residues" evidence="10">
    <location>
        <begin position="314"/>
        <end position="324"/>
    </location>
</feature>
<comment type="caution">
    <text evidence="13">The sequence shown here is derived from an EMBL/GenBank/DDBJ whole genome shotgun (WGS) entry which is preliminary data.</text>
</comment>
<evidence type="ECO:0000256" key="2">
    <source>
        <dbReference type="ARBA" id="ARBA00004305"/>
    </source>
</evidence>
<reference evidence="13 14" key="1">
    <citation type="journal article" date="2023" name="Commun. Biol.">
        <title>Reorganization of the ancestral sex-determining regions during the evolution of trioecy in Pleodorina starrii.</title>
        <authorList>
            <person name="Takahashi K."/>
            <person name="Suzuki S."/>
            <person name="Kawai-Toyooka H."/>
            <person name="Yamamoto K."/>
            <person name="Hamaji T."/>
            <person name="Ootsuki R."/>
            <person name="Yamaguchi H."/>
            <person name="Kawachi M."/>
            <person name="Higashiyama T."/>
            <person name="Nozaki H."/>
        </authorList>
    </citation>
    <scope>NUCLEOTIDE SEQUENCE [LARGE SCALE GENOMIC DNA]</scope>
    <source>
        <strain evidence="13 14">NIES-4479</strain>
    </source>
</reference>
<dbReference type="InterPro" id="IPR004167">
    <property type="entry name" value="PSBD"/>
</dbReference>
<protein>
    <recommendedName>
        <fullName evidence="9">Dihydrolipoamide acetyltransferase component of pyruvate dehydrogenase complex</fullName>
        <ecNumber evidence="9">2.3.1.-</ecNumber>
    </recommendedName>
</protein>
<dbReference type="Pfam" id="PF00198">
    <property type="entry name" value="2-oxoacid_dh"/>
    <property type="match status" value="2"/>
</dbReference>
<evidence type="ECO:0000259" key="12">
    <source>
        <dbReference type="PROSITE" id="PS51826"/>
    </source>
</evidence>
<dbReference type="SUPFAM" id="SSF51230">
    <property type="entry name" value="Single hybrid motif"/>
    <property type="match status" value="1"/>
</dbReference>
<feature type="region of interest" description="Disordered" evidence="10">
    <location>
        <begin position="311"/>
        <end position="341"/>
    </location>
</feature>
<evidence type="ECO:0000256" key="5">
    <source>
        <dbReference type="ARBA" id="ARBA00022823"/>
    </source>
</evidence>